<proteinExistence type="predicted"/>
<dbReference type="SUPFAM" id="SSF52821">
    <property type="entry name" value="Rhodanese/Cell cycle control phosphatase"/>
    <property type="match status" value="1"/>
</dbReference>
<evidence type="ECO:0000259" key="5">
    <source>
        <dbReference type="PROSITE" id="PS50206"/>
    </source>
</evidence>
<comment type="catalytic activity">
    <reaction evidence="1">
        <text>3',5'-cyclic CMP + H2O = CMP + H(+)</text>
        <dbReference type="Rhea" id="RHEA:72675"/>
        <dbReference type="ChEBI" id="CHEBI:15377"/>
        <dbReference type="ChEBI" id="CHEBI:15378"/>
        <dbReference type="ChEBI" id="CHEBI:58003"/>
        <dbReference type="ChEBI" id="CHEBI:60377"/>
    </reaction>
    <physiologicalReaction direction="left-to-right" evidence="1">
        <dbReference type="Rhea" id="RHEA:72676"/>
    </physiologicalReaction>
</comment>
<feature type="domain" description="Rhodanese" evidence="5">
    <location>
        <begin position="23"/>
        <end position="118"/>
    </location>
</feature>
<evidence type="ECO:0000256" key="4">
    <source>
        <dbReference type="SAM" id="MobiDB-lite"/>
    </source>
</evidence>
<feature type="region of interest" description="Disordered" evidence="4">
    <location>
        <begin position="361"/>
        <end position="384"/>
    </location>
</feature>
<protein>
    <submittedName>
        <fullName evidence="6">MBL fold metallo-hydrolase</fullName>
    </submittedName>
</protein>
<evidence type="ECO:0000256" key="3">
    <source>
        <dbReference type="ARBA" id="ARBA00048505"/>
    </source>
</evidence>
<evidence type="ECO:0000313" key="6">
    <source>
        <dbReference type="EMBL" id="MFC5469820.1"/>
    </source>
</evidence>
<dbReference type="InterPro" id="IPR036873">
    <property type="entry name" value="Rhodanese-like_dom_sf"/>
</dbReference>
<evidence type="ECO:0000256" key="1">
    <source>
        <dbReference type="ARBA" id="ARBA00034221"/>
    </source>
</evidence>
<evidence type="ECO:0000313" key="7">
    <source>
        <dbReference type="Proteomes" id="UP001596105"/>
    </source>
</evidence>
<dbReference type="InterPro" id="IPR044528">
    <property type="entry name" value="POD-like_MBL-fold"/>
</dbReference>
<sequence length="384" mass="42049">MTITTTKSAHAMTAGEVTRAIIERKPLFILDVRNESDYADWKIEGGIVESLNVPFFDLIDGVEDVLPRLPADRDVLVVCAKEGSSVFVAEQLAEAGIEGVRYLQGGMKAWSEYLEPVKIGDLKDGGELYQFVRMGKGCLSYMAISEGEAAVVDTLRMTDVFEDFAKAKGAVIKHTLDTHLHADHISGGRKLAENSGGTYWLPPKDADEVVFDYHPLDDQSRINVGGTSLSIRPIYSPGHTIGSTSIIVDDRYLLSGDILFVESIGRPDLAGNAGDWADDLRNTLYSTYKELSDDLLVLPAHFGKTSELGEGGRVAARLGDLFASNPGLNIDSEKAFRKTVTTNLPAQPNAYQDIRRTNMGRVQPSDDEQRDMEIGPNRCAVHDK</sequence>
<reference evidence="7" key="1">
    <citation type="journal article" date="2019" name="Int. J. Syst. Evol. Microbiol.">
        <title>The Global Catalogue of Microorganisms (GCM) 10K type strain sequencing project: providing services to taxonomists for standard genome sequencing and annotation.</title>
        <authorList>
            <consortium name="The Broad Institute Genomics Platform"/>
            <consortium name="The Broad Institute Genome Sequencing Center for Infectious Disease"/>
            <person name="Wu L."/>
            <person name="Ma J."/>
        </authorList>
    </citation>
    <scope>NUCLEOTIDE SEQUENCE [LARGE SCALE GENOMIC DNA]</scope>
    <source>
        <strain evidence="7">CCUG 57113</strain>
    </source>
</reference>
<dbReference type="RefSeq" id="WP_209749667.1">
    <property type="nucleotide sequence ID" value="NZ_JBHSMH010000042.1"/>
</dbReference>
<dbReference type="Pfam" id="PF00581">
    <property type="entry name" value="Rhodanese"/>
    <property type="match status" value="1"/>
</dbReference>
<comment type="caution">
    <text evidence="6">The sequence shown here is derived from an EMBL/GenBank/DDBJ whole genome shotgun (WGS) entry which is preliminary data.</text>
</comment>
<dbReference type="InterPro" id="IPR036866">
    <property type="entry name" value="RibonucZ/Hydroxyglut_hydro"/>
</dbReference>
<keyword evidence="7" id="KW-1185">Reference proteome</keyword>
<comment type="function">
    <text evidence="2">Counteracts the endogenous Pycsar antiviral defense system. Phosphodiesterase that enables metal-dependent hydrolysis of host cyclic nucleotide Pycsar defense signals such as cCMP and cUMP.</text>
</comment>
<dbReference type="CDD" id="cd07724">
    <property type="entry name" value="POD-like_MBL-fold"/>
    <property type="match status" value="1"/>
</dbReference>
<dbReference type="SMART" id="SM00849">
    <property type="entry name" value="Lactamase_B"/>
    <property type="match status" value="1"/>
</dbReference>
<dbReference type="SUPFAM" id="SSF56281">
    <property type="entry name" value="Metallo-hydrolase/oxidoreductase"/>
    <property type="match status" value="1"/>
</dbReference>
<organism evidence="6 7">
    <name type="scientific">Cohnella suwonensis</name>
    <dbReference type="NCBI Taxonomy" id="696072"/>
    <lineage>
        <taxon>Bacteria</taxon>
        <taxon>Bacillati</taxon>
        <taxon>Bacillota</taxon>
        <taxon>Bacilli</taxon>
        <taxon>Bacillales</taxon>
        <taxon>Paenibacillaceae</taxon>
        <taxon>Cohnella</taxon>
    </lineage>
</organism>
<gene>
    <name evidence="6" type="ORF">ACFPPD_13885</name>
</gene>
<dbReference type="PROSITE" id="PS50206">
    <property type="entry name" value="RHODANESE_3"/>
    <property type="match status" value="1"/>
</dbReference>
<evidence type="ECO:0000256" key="2">
    <source>
        <dbReference type="ARBA" id="ARBA00034301"/>
    </source>
</evidence>
<dbReference type="Gene3D" id="3.60.15.10">
    <property type="entry name" value="Ribonuclease Z/Hydroxyacylglutathione hydrolase-like"/>
    <property type="match status" value="1"/>
</dbReference>
<dbReference type="Gene3D" id="3.40.250.10">
    <property type="entry name" value="Rhodanese-like domain"/>
    <property type="match status" value="1"/>
</dbReference>
<dbReference type="InterPro" id="IPR001279">
    <property type="entry name" value="Metallo-B-lactamas"/>
</dbReference>
<dbReference type="InterPro" id="IPR051682">
    <property type="entry name" value="Mito_Persulfide_Diox"/>
</dbReference>
<dbReference type="Pfam" id="PF00753">
    <property type="entry name" value="Lactamase_B"/>
    <property type="match status" value="1"/>
</dbReference>
<dbReference type="EMBL" id="JBHSMH010000042">
    <property type="protein sequence ID" value="MFC5469820.1"/>
    <property type="molecule type" value="Genomic_DNA"/>
</dbReference>
<dbReference type="InterPro" id="IPR001763">
    <property type="entry name" value="Rhodanese-like_dom"/>
</dbReference>
<comment type="catalytic activity">
    <reaction evidence="3">
        <text>3',5'-cyclic UMP + H2O = UMP + H(+)</text>
        <dbReference type="Rhea" id="RHEA:70575"/>
        <dbReference type="ChEBI" id="CHEBI:15377"/>
        <dbReference type="ChEBI" id="CHEBI:15378"/>
        <dbReference type="ChEBI" id="CHEBI:57865"/>
        <dbReference type="ChEBI" id="CHEBI:184387"/>
    </reaction>
    <physiologicalReaction direction="left-to-right" evidence="3">
        <dbReference type="Rhea" id="RHEA:70576"/>
    </physiologicalReaction>
</comment>
<dbReference type="Proteomes" id="UP001596105">
    <property type="component" value="Unassembled WGS sequence"/>
</dbReference>
<accession>A0ABW0LVC5</accession>
<name>A0ABW0LVC5_9BACL</name>
<dbReference type="SMART" id="SM00450">
    <property type="entry name" value="RHOD"/>
    <property type="match status" value="1"/>
</dbReference>
<dbReference type="PANTHER" id="PTHR43084">
    <property type="entry name" value="PERSULFIDE DIOXYGENASE ETHE1"/>
    <property type="match status" value="1"/>
</dbReference>
<dbReference type="PANTHER" id="PTHR43084:SF7">
    <property type="entry name" value="BETA-LACTAMASE DOMAIN PROTEIN"/>
    <property type="match status" value="1"/>
</dbReference>